<dbReference type="Gene3D" id="3.40.50.300">
    <property type="entry name" value="P-loop containing nucleotide triphosphate hydrolases"/>
    <property type="match status" value="1"/>
</dbReference>
<proteinExistence type="predicted"/>
<dbReference type="GeneID" id="54562288"/>
<dbReference type="AlphaFoldDB" id="A0A6A6C259"/>
<accession>A0A6A6C259</accession>
<evidence type="ECO:0000313" key="2">
    <source>
        <dbReference type="Proteomes" id="UP000799537"/>
    </source>
</evidence>
<keyword evidence="2" id="KW-1185">Reference proteome</keyword>
<dbReference type="SUPFAM" id="SSF52540">
    <property type="entry name" value="P-loop containing nucleoside triphosphate hydrolases"/>
    <property type="match status" value="1"/>
</dbReference>
<organism evidence="1 2">
    <name type="scientific">Zasmidium cellare ATCC 36951</name>
    <dbReference type="NCBI Taxonomy" id="1080233"/>
    <lineage>
        <taxon>Eukaryota</taxon>
        <taxon>Fungi</taxon>
        <taxon>Dikarya</taxon>
        <taxon>Ascomycota</taxon>
        <taxon>Pezizomycotina</taxon>
        <taxon>Dothideomycetes</taxon>
        <taxon>Dothideomycetidae</taxon>
        <taxon>Mycosphaerellales</taxon>
        <taxon>Mycosphaerellaceae</taxon>
        <taxon>Zasmidium</taxon>
    </lineage>
</organism>
<dbReference type="Proteomes" id="UP000799537">
    <property type="component" value="Unassembled WGS sequence"/>
</dbReference>
<name>A0A6A6C259_ZASCE</name>
<dbReference type="EMBL" id="ML993621">
    <property type="protein sequence ID" value="KAF2161065.1"/>
    <property type="molecule type" value="Genomic_DNA"/>
</dbReference>
<evidence type="ECO:0008006" key="3">
    <source>
        <dbReference type="Google" id="ProtNLM"/>
    </source>
</evidence>
<dbReference type="InterPro" id="IPR027417">
    <property type="entry name" value="P-loop_NTPase"/>
</dbReference>
<gene>
    <name evidence="1" type="ORF">M409DRAFT_28395</name>
</gene>
<sequence>MEQESRLPKRHVLIFDHPRSCSNLLGKLLETHPDVTRLHRPWRDARTRVADRTGLSFTPETAVRFQKRRLGAEQPDFSHLTVAKANEHVAESIRAAREKNTPPSSSLTKPSTALCTTCNVKGNLAIIQEHTAILITDEAIHGTLHDSSSLPNPSANTTIIRSDILQTSIPLLLIRHPALAIPSFLRMHLLEEMLVPEDEMFRYWISYRWLRIIYSHLASLARENSANDLAEPVIIDAYDIVQKTPAVMARLCELFHIGQGEIRETWEVGEGVVGEPNELDVRWVETLWGSRGVIRREDGVVDWEIRVGELVEGWGREFGGDRGEVLKGMVEGEMEDYGFLWERRVRF</sequence>
<protein>
    <recommendedName>
        <fullName evidence="3">Sulfotransferase domain-containing protein</fullName>
    </recommendedName>
</protein>
<reference evidence="1" key="1">
    <citation type="journal article" date="2020" name="Stud. Mycol.">
        <title>101 Dothideomycetes genomes: a test case for predicting lifestyles and emergence of pathogens.</title>
        <authorList>
            <person name="Haridas S."/>
            <person name="Albert R."/>
            <person name="Binder M."/>
            <person name="Bloem J."/>
            <person name="Labutti K."/>
            <person name="Salamov A."/>
            <person name="Andreopoulos B."/>
            <person name="Baker S."/>
            <person name="Barry K."/>
            <person name="Bills G."/>
            <person name="Bluhm B."/>
            <person name="Cannon C."/>
            <person name="Castanera R."/>
            <person name="Culley D."/>
            <person name="Daum C."/>
            <person name="Ezra D."/>
            <person name="Gonzalez J."/>
            <person name="Henrissat B."/>
            <person name="Kuo A."/>
            <person name="Liang C."/>
            <person name="Lipzen A."/>
            <person name="Lutzoni F."/>
            <person name="Magnuson J."/>
            <person name="Mondo S."/>
            <person name="Nolan M."/>
            <person name="Ohm R."/>
            <person name="Pangilinan J."/>
            <person name="Park H.-J."/>
            <person name="Ramirez L."/>
            <person name="Alfaro M."/>
            <person name="Sun H."/>
            <person name="Tritt A."/>
            <person name="Yoshinaga Y."/>
            <person name="Zwiers L.-H."/>
            <person name="Turgeon B."/>
            <person name="Goodwin S."/>
            <person name="Spatafora J."/>
            <person name="Crous P."/>
            <person name="Grigoriev I."/>
        </authorList>
    </citation>
    <scope>NUCLEOTIDE SEQUENCE</scope>
    <source>
        <strain evidence="1">ATCC 36951</strain>
    </source>
</reference>
<evidence type="ECO:0000313" key="1">
    <source>
        <dbReference type="EMBL" id="KAF2161065.1"/>
    </source>
</evidence>
<dbReference type="OrthoDB" id="3650366at2759"/>
<dbReference type="RefSeq" id="XP_033661954.1">
    <property type="nucleotide sequence ID" value="XM_033809016.1"/>
</dbReference>